<evidence type="ECO:0000256" key="8">
    <source>
        <dbReference type="ARBA" id="ARBA00022598"/>
    </source>
</evidence>
<evidence type="ECO:0000256" key="18">
    <source>
        <dbReference type="RuleBase" id="RU003664"/>
    </source>
</evidence>
<keyword evidence="17 18" id="KW-0132">Cell division</keyword>
<dbReference type="InterPro" id="IPR004101">
    <property type="entry name" value="Mur_ligase_C"/>
</dbReference>
<keyword evidence="10 17" id="KW-0067">ATP-binding</keyword>
<evidence type="ECO:0000313" key="21">
    <source>
        <dbReference type="EMBL" id="SHH43563.1"/>
    </source>
</evidence>
<keyword evidence="7 17" id="KW-0963">Cytoplasm</keyword>
<dbReference type="InterPro" id="IPR036565">
    <property type="entry name" value="Mur-like_cat_sf"/>
</dbReference>
<comment type="subcellular location">
    <subcellularLocation>
        <location evidence="2 17 18">Cytoplasm</location>
    </subcellularLocation>
</comment>
<evidence type="ECO:0000256" key="16">
    <source>
        <dbReference type="ARBA" id="ARBA00047632"/>
    </source>
</evidence>
<dbReference type="EC" id="6.3.2.9" evidence="5 17"/>
<evidence type="ECO:0000256" key="6">
    <source>
        <dbReference type="ARBA" id="ARBA00015655"/>
    </source>
</evidence>
<evidence type="ECO:0000256" key="15">
    <source>
        <dbReference type="ARBA" id="ARBA00032324"/>
    </source>
</evidence>
<keyword evidence="8 17" id="KW-0436">Ligase</keyword>
<evidence type="ECO:0000256" key="14">
    <source>
        <dbReference type="ARBA" id="ARBA00030398"/>
    </source>
</evidence>
<evidence type="ECO:0000256" key="3">
    <source>
        <dbReference type="ARBA" id="ARBA00004752"/>
    </source>
</evidence>
<dbReference type="STRING" id="1120995.SAMN02745245_01320"/>
<dbReference type="Gene3D" id="3.40.50.720">
    <property type="entry name" value="NAD(P)-binding Rossmann-like Domain"/>
    <property type="match status" value="1"/>
</dbReference>
<dbReference type="SUPFAM" id="SSF51984">
    <property type="entry name" value="MurCD N-terminal domain"/>
    <property type="match status" value="1"/>
</dbReference>
<gene>
    <name evidence="17" type="primary">murD</name>
    <name evidence="21" type="ORF">SAMN02745245_01320</name>
</gene>
<dbReference type="GO" id="GO:0008764">
    <property type="term" value="F:UDP-N-acetylmuramoylalanine-D-glutamate ligase activity"/>
    <property type="evidence" value="ECO:0007669"/>
    <property type="project" value="UniProtKB-UniRule"/>
</dbReference>
<evidence type="ECO:0000256" key="13">
    <source>
        <dbReference type="ARBA" id="ARBA00023316"/>
    </source>
</evidence>
<evidence type="ECO:0000256" key="1">
    <source>
        <dbReference type="ARBA" id="ARBA00002734"/>
    </source>
</evidence>
<dbReference type="Proteomes" id="UP000184032">
    <property type="component" value="Unassembled WGS sequence"/>
</dbReference>
<keyword evidence="17 18" id="KW-0131">Cell cycle</keyword>
<dbReference type="OrthoDB" id="9809796at2"/>
<dbReference type="PANTHER" id="PTHR43692:SF1">
    <property type="entry name" value="UDP-N-ACETYLMURAMOYLALANINE--D-GLUTAMATE LIGASE"/>
    <property type="match status" value="1"/>
</dbReference>
<proteinExistence type="inferred from homology"/>
<name>A0A1M5SZI1_9FIRM</name>
<evidence type="ECO:0000259" key="19">
    <source>
        <dbReference type="Pfam" id="PF02875"/>
    </source>
</evidence>
<dbReference type="GO" id="GO:0071555">
    <property type="term" value="P:cell wall organization"/>
    <property type="evidence" value="ECO:0007669"/>
    <property type="project" value="UniProtKB-KW"/>
</dbReference>
<dbReference type="Gene3D" id="3.40.1190.10">
    <property type="entry name" value="Mur-like, catalytic domain"/>
    <property type="match status" value="1"/>
</dbReference>
<feature type="domain" description="Mur ligase central" evidence="20">
    <location>
        <begin position="104"/>
        <end position="279"/>
    </location>
</feature>
<comment type="catalytic activity">
    <reaction evidence="16 17 18">
        <text>UDP-N-acetyl-alpha-D-muramoyl-L-alanine + D-glutamate + ATP = UDP-N-acetyl-alpha-D-muramoyl-L-alanyl-D-glutamate + ADP + phosphate + H(+)</text>
        <dbReference type="Rhea" id="RHEA:16429"/>
        <dbReference type="ChEBI" id="CHEBI:15378"/>
        <dbReference type="ChEBI" id="CHEBI:29986"/>
        <dbReference type="ChEBI" id="CHEBI:30616"/>
        <dbReference type="ChEBI" id="CHEBI:43474"/>
        <dbReference type="ChEBI" id="CHEBI:83898"/>
        <dbReference type="ChEBI" id="CHEBI:83900"/>
        <dbReference type="ChEBI" id="CHEBI:456216"/>
        <dbReference type="EC" id="6.3.2.9"/>
    </reaction>
</comment>
<dbReference type="NCBIfam" id="TIGR01087">
    <property type="entry name" value="murD"/>
    <property type="match status" value="1"/>
</dbReference>
<dbReference type="GO" id="GO:0008360">
    <property type="term" value="P:regulation of cell shape"/>
    <property type="evidence" value="ECO:0007669"/>
    <property type="project" value="UniProtKB-KW"/>
</dbReference>
<comment type="pathway">
    <text evidence="3 17 18">Cell wall biogenesis; peptidoglycan biosynthesis.</text>
</comment>
<dbReference type="HAMAP" id="MF_00639">
    <property type="entry name" value="MurD"/>
    <property type="match status" value="1"/>
</dbReference>
<dbReference type="GO" id="GO:0009252">
    <property type="term" value="P:peptidoglycan biosynthetic process"/>
    <property type="evidence" value="ECO:0007669"/>
    <property type="project" value="UniProtKB-UniRule"/>
</dbReference>
<dbReference type="InterPro" id="IPR036615">
    <property type="entry name" value="Mur_ligase_C_dom_sf"/>
</dbReference>
<protein>
    <recommendedName>
        <fullName evidence="6 17">UDP-N-acetylmuramoylalanine--D-glutamate ligase</fullName>
        <ecNumber evidence="5 17">6.3.2.9</ecNumber>
    </recommendedName>
    <alternativeName>
        <fullName evidence="15 17">D-glutamic acid-adding enzyme</fullName>
    </alternativeName>
    <alternativeName>
        <fullName evidence="14 17">UDP-N-acetylmuramoyl-L-alanyl-D-glutamate synthetase</fullName>
    </alternativeName>
</protein>
<dbReference type="Pfam" id="PF08245">
    <property type="entry name" value="Mur_ligase_M"/>
    <property type="match status" value="1"/>
</dbReference>
<evidence type="ECO:0000259" key="20">
    <source>
        <dbReference type="Pfam" id="PF08245"/>
    </source>
</evidence>
<dbReference type="PANTHER" id="PTHR43692">
    <property type="entry name" value="UDP-N-ACETYLMURAMOYLALANINE--D-GLUTAMATE LIGASE"/>
    <property type="match status" value="1"/>
</dbReference>
<evidence type="ECO:0000313" key="22">
    <source>
        <dbReference type="Proteomes" id="UP000184032"/>
    </source>
</evidence>
<evidence type="ECO:0000256" key="11">
    <source>
        <dbReference type="ARBA" id="ARBA00022960"/>
    </source>
</evidence>
<evidence type="ECO:0000256" key="12">
    <source>
        <dbReference type="ARBA" id="ARBA00022984"/>
    </source>
</evidence>
<comment type="function">
    <text evidence="1 17 18">Cell wall formation. Catalyzes the addition of glutamate to the nucleotide precursor UDP-N-acetylmuramoyl-L-alanine (UMA).</text>
</comment>
<feature type="domain" description="Mur ligase C-terminal" evidence="19">
    <location>
        <begin position="302"/>
        <end position="415"/>
    </location>
</feature>
<dbReference type="SUPFAM" id="SSF53244">
    <property type="entry name" value="MurD-like peptide ligases, peptide-binding domain"/>
    <property type="match status" value="1"/>
</dbReference>
<evidence type="ECO:0000256" key="10">
    <source>
        <dbReference type="ARBA" id="ARBA00022840"/>
    </source>
</evidence>
<reference evidence="22" key="1">
    <citation type="submission" date="2016-11" db="EMBL/GenBank/DDBJ databases">
        <authorList>
            <person name="Varghese N."/>
            <person name="Submissions S."/>
        </authorList>
    </citation>
    <scope>NUCLEOTIDE SEQUENCE [LARGE SCALE GENOMIC DNA]</scope>
    <source>
        <strain evidence="22">DSM 21120</strain>
    </source>
</reference>
<keyword evidence="11 17" id="KW-0133">Cell shape</keyword>
<sequence length="438" mass="50022">MFENKNILIFGFGVTGKSALRCMSKFTSNLYVYDKNEENLKEDLNISFKNFILEDLDKIDFIVKSPGINPDNEILIRARQKNIKIFSDIEVAYLITKCKHIIAITGTNGKTTTTSIVNEILKRENTTYCVGNIGKGILDIALDAREDEYIVLEASSFQLEDTESFKPEVSAITNITIDHLDWHKTIENYKNAKLKVLKNQSNTDFTILNYRDEYLKSLKFNRDIYYFSLEDANKFGCYVKDGKIYFRDVTFREEEVLLTSDIKIPGSHNVENVLTAVTIAKCLNISNEKIKDAVSNFFGVEHRMEFVKEIKNVVYYNDSKGTNPDSTIMAINAVDDNIILIAGGYDKEADFEEMLKIGKNKIKKLVIYGQTADKIEESARHLNYSIYRVKDLEEAVSVASSFAIKGDTVLFSPACASWDMYSSFEERGRHFKNLVSRL</sequence>
<dbReference type="SUPFAM" id="SSF53623">
    <property type="entry name" value="MurD-like peptide ligases, catalytic domain"/>
    <property type="match status" value="1"/>
</dbReference>
<organism evidence="21 22">
    <name type="scientific">Anaerosphaera aminiphila DSM 21120</name>
    <dbReference type="NCBI Taxonomy" id="1120995"/>
    <lineage>
        <taxon>Bacteria</taxon>
        <taxon>Bacillati</taxon>
        <taxon>Bacillota</taxon>
        <taxon>Tissierellia</taxon>
        <taxon>Tissierellales</taxon>
        <taxon>Peptoniphilaceae</taxon>
        <taxon>Anaerosphaera</taxon>
    </lineage>
</organism>
<accession>A0A1M5SZI1</accession>
<comment type="similarity">
    <text evidence="4 17">Belongs to the MurCDEF family.</text>
</comment>
<evidence type="ECO:0000256" key="4">
    <source>
        <dbReference type="ARBA" id="ARBA00010416"/>
    </source>
</evidence>
<feature type="binding site" evidence="17">
    <location>
        <begin position="106"/>
        <end position="112"/>
    </location>
    <ligand>
        <name>ATP</name>
        <dbReference type="ChEBI" id="CHEBI:30616"/>
    </ligand>
</feature>
<dbReference type="RefSeq" id="WP_073184886.1">
    <property type="nucleotide sequence ID" value="NZ_FQXI01000009.1"/>
</dbReference>
<evidence type="ECO:0000256" key="7">
    <source>
        <dbReference type="ARBA" id="ARBA00022490"/>
    </source>
</evidence>
<dbReference type="GO" id="GO:0005737">
    <property type="term" value="C:cytoplasm"/>
    <property type="evidence" value="ECO:0007669"/>
    <property type="project" value="UniProtKB-SubCell"/>
</dbReference>
<evidence type="ECO:0000256" key="17">
    <source>
        <dbReference type="HAMAP-Rule" id="MF_00639"/>
    </source>
</evidence>
<dbReference type="InterPro" id="IPR005762">
    <property type="entry name" value="MurD"/>
</dbReference>
<evidence type="ECO:0000256" key="5">
    <source>
        <dbReference type="ARBA" id="ARBA00012212"/>
    </source>
</evidence>
<dbReference type="Gene3D" id="3.90.190.20">
    <property type="entry name" value="Mur ligase, C-terminal domain"/>
    <property type="match status" value="1"/>
</dbReference>
<dbReference type="GO" id="GO:0051301">
    <property type="term" value="P:cell division"/>
    <property type="evidence" value="ECO:0007669"/>
    <property type="project" value="UniProtKB-KW"/>
</dbReference>
<dbReference type="InterPro" id="IPR013221">
    <property type="entry name" value="Mur_ligase_cen"/>
</dbReference>
<dbReference type="EMBL" id="FQXI01000009">
    <property type="protein sequence ID" value="SHH43563.1"/>
    <property type="molecule type" value="Genomic_DNA"/>
</dbReference>
<keyword evidence="9 17" id="KW-0547">Nucleotide-binding</keyword>
<dbReference type="AlphaFoldDB" id="A0A1M5SZI1"/>
<dbReference type="GO" id="GO:0005524">
    <property type="term" value="F:ATP binding"/>
    <property type="evidence" value="ECO:0007669"/>
    <property type="project" value="UniProtKB-UniRule"/>
</dbReference>
<dbReference type="Pfam" id="PF21799">
    <property type="entry name" value="MurD-like_N"/>
    <property type="match status" value="1"/>
</dbReference>
<dbReference type="Pfam" id="PF02875">
    <property type="entry name" value="Mur_ligase_C"/>
    <property type="match status" value="1"/>
</dbReference>
<dbReference type="UniPathway" id="UPA00219"/>
<evidence type="ECO:0000256" key="9">
    <source>
        <dbReference type="ARBA" id="ARBA00022741"/>
    </source>
</evidence>
<keyword evidence="22" id="KW-1185">Reference proteome</keyword>
<evidence type="ECO:0000256" key="2">
    <source>
        <dbReference type="ARBA" id="ARBA00004496"/>
    </source>
</evidence>
<keyword evidence="13 17" id="KW-0961">Cell wall biogenesis/degradation</keyword>
<keyword evidence="12 17" id="KW-0573">Peptidoglycan synthesis</keyword>